<dbReference type="EMBL" id="PEKC01000008">
    <property type="protein sequence ID" value="PII37001.1"/>
    <property type="molecule type" value="Genomic_DNA"/>
</dbReference>
<organism evidence="1">
    <name type="scientific">Chryseobacterium sp. B5</name>
    <dbReference type="NCBI Taxonomy" id="2050562"/>
    <lineage>
        <taxon>Bacteria</taxon>
        <taxon>Pseudomonadati</taxon>
        <taxon>Bacteroidota</taxon>
        <taxon>Flavobacteriia</taxon>
        <taxon>Flavobacteriales</taxon>
        <taxon>Weeksellaceae</taxon>
        <taxon>Chryseobacterium group</taxon>
        <taxon>Chryseobacterium</taxon>
    </lineage>
</organism>
<accession>A0A2G7TAR6</accession>
<sequence>MAVPYLQVLLVEDQDSNIEAWKDKAAFHNADAEAKGFSVETTVAKSVAEAQAVLQTNKLDAIVVDLRLQTVDHAEPNDHGNALVRHAHRTHPVAIAIYTGQGQEAEVDEYPQVEVFDRGNGLDPVFDWLDRQRDMLLYLRGTRDSVERETARVFFASIWPRWTHWMKDQKDGIAPMLARHVVAHIHDTLLDADGGAAHPEESYFVPPLKERLDTGDLVRDETGLWIVVTPRCDLANAGKIATVVVAKCVDISERWNGKSAKEQYKISQHDNAAKQHFLPPLLDRHGQQMGPWFVQFHELRAVPAADVPKELTTNRWASLTPQFVPSLVERFGAYFSRIGTPTFSSE</sequence>
<dbReference type="SUPFAM" id="SSF52172">
    <property type="entry name" value="CheY-like"/>
    <property type="match status" value="1"/>
</dbReference>
<dbReference type="InterPro" id="IPR011006">
    <property type="entry name" value="CheY-like_superfamily"/>
</dbReference>
<keyword evidence="1" id="KW-0808">Transferase</keyword>
<keyword evidence="1" id="KW-0418">Kinase</keyword>
<dbReference type="GO" id="GO:0016301">
    <property type="term" value="F:kinase activity"/>
    <property type="evidence" value="ECO:0007669"/>
    <property type="project" value="UniProtKB-KW"/>
</dbReference>
<gene>
    <name evidence="1" type="ORF">CTI11_03850</name>
</gene>
<reference evidence="1" key="1">
    <citation type="submission" date="2017-10" db="EMBL/GenBank/DDBJ databases">
        <title>Chryseobacterium sp. B5 is a hydrocarbonoclastic and plant growth promoting bacterium.</title>
        <authorList>
            <person name="Thijs S."/>
            <person name="Gkorezis P."/>
            <person name="Van Hamme J."/>
        </authorList>
    </citation>
    <scope>NUCLEOTIDE SEQUENCE</scope>
    <source>
        <strain evidence="1">B5</strain>
    </source>
</reference>
<dbReference type="Gene3D" id="3.40.50.2300">
    <property type="match status" value="1"/>
</dbReference>
<dbReference type="AlphaFoldDB" id="A0A2G7TAR6"/>
<protein>
    <submittedName>
        <fullName evidence="1">Histidine kinase</fullName>
    </submittedName>
</protein>
<evidence type="ECO:0000313" key="1">
    <source>
        <dbReference type="EMBL" id="PII37001.1"/>
    </source>
</evidence>
<proteinExistence type="predicted"/>
<comment type="caution">
    <text evidence="1">The sequence shown here is derived from an EMBL/GenBank/DDBJ whole genome shotgun (WGS) entry which is preliminary data.</text>
</comment>
<name>A0A2G7TAR6_9FLAO</name>